<dbReference type="HAMAP" id="MF_01196">
    <property type="entry name" value="ZapB"/>
    <property type="match status" value="1"/>
</dbReference>
<comment type="subunit">
    <text evidence="3">Homodimer. The ends of the coiled-coil dimer bind to each other, forming polymers. Interacts with FtsZ.</text>
</comment>
<keyword evidence="3 4" id="KW-0132">Cell division</keyword>
<evidence type="ECO:0000313" key="5">
    <source>
        <dbReference type="Proteomes" id="UP000279799"/>
    </source>
</evidence>
<dbReference type="InterPro" id="IPR009252">
    <property type="entry name" value="Cell_div_ZapB"/>
</dbReference>
<evidence type="ECO:0000256" key="3">
    <source>
        <dbReference type="HAMAP-Rule" id="MF_01196"/>
    </source>
</evidence>
<keyword evidence="1 3" id="KW-0175">Coiled coil</keyword>
<dbReference type="Pfam" id="PF06005">
    <property type="entry name" value="ZapB"/>
    <property type="match status" value="1"/>
</dbReference>
<protein>
    <recommendedName>
        <fullName evidence="3">Cell division protein ZapB</fullName>
    </recommendedName>
</protein>
<evidence type="ECO:0000313" key="4">
    <source>
        <dbReference type="EMBL" id="VEJ09292.1"/>
    </source>
</evidence>
<dbReference type="Proteomes" id="UP000279799">
    <property type="component" value="Chromosome"/>
</dbReference>
<dbReference type="EMBL" id="LR134510">
    <property type="protein sequence ID" value="VEJ09292.1"/>
    <property type="molecule type" value="Genomic_DNA"/>
</dbReference>
<feature type="coiled-coil region" evidence="3">
    <location>
        <begin position="6"/>
        <end position="61"/>
    </location>
</feature>
<proteinExistence type="inferred from homology"/>
<evidence type="ECO:0000256" key="1">
    <source>
        <dbReference type="ARBA" id="ARBA00023054"/>
    </source>
</evidence>
<sequence>MSFEILDQLEGKIKEAVETIQLLQLEIEELKGKNQQLSQENESLKSEHNDFQDRLRALLGRIDNV</sequence>
<keyword evidence="3" id="KW-0963">Cytoplasm</keyword>
<gene>
    <name evidence="3 4" type="primary">zapB</name>
    <name evidence="4" type="ORF">NCTC12871_00737</name>
</gene>
<dbReference type="AlphaFoldDB" id="A0A448TTG0"/>
<dbReference type="GO" id="GO:0000917">
    <property type="term" value="P:division septum assembly"/>
    <property type="evidence" value="ECO:0007669"/>
    <property type="project" value="UniProtKB-KW"/>
</dbReference>
<comment type="function">
    <text evidence="3">Non-essential, abundant cell division factor that is required for proper Z-ring formation. It is recruited early to the divisome by direct interaction with FtsZ, stimulating Z-ring assembly and thereby promoting cell division earlier in the cell cycle. Its recruitment to the Z-ring requires functional FtsA or ZipA.</text>
</comment>
<name>A0A448TTG0_9PAST</name>
<accession>A0A448TTG0</accession>
<dbReference type="OrthoDB" id="6554593at2"/>
<dbReference type="GO" id="GO:0005737">
    <property type="term" value="C:cytoplasm"/>
    <property type="evidence" value="ECO:0007669"/>
    <property type="project" value="UniProtKB-SubCell"/>
</dbReference>
<keyword evidence="5" id="KW-1185">Reference proteome</keyword>
<keyword evidence="2 3" id="KW-0717">Septation</keyword>
<dbReference type="GO" id="GO:0043093">
    <property type="term" value="P:FtsZ-dependent cytokinesis"/>
    <property type="evidence" value="ECO:0007669"/>
    <property type="project" value="UniProtKB-UniRule"/>
</dbReference>
<keyword evidence="3" id="KW-0131">Cell cycle</keyword>
<organism evidence="4 5">
    <name type="scientific">Actinobacillus delphinicola</name>
    <dbReference type="NCBI Taxonomy" id="51161"/>
    <lineage>
        <taxon>Bacteria</taxon>
        <taxon>Pseudomonadati</taxon>
        <taxon>Pseudomonadota</taxon>
        <taxon>Gammaproteobacteria</taxon>
        <taxon>Pasteurellales</taxon>
        <taxon>Pasteurellaceae</taxon>
        <taxon>Actinobacillus</taxon>
    </lineage>
</organism>
<dbReference type="Gene3D" id="1.20.5.340">
    <property type="match status" value="1"/>
</dbReference>
<comment type="similarity">
    <text evidence="3">Belongs to the ZapB family.</text>
</comment>
<evidence type="ECO:0000256" key="2">
    <source>
        <dbReference type="ARBA" id="ARBA00023210"/>
    </source>
</evidence>
<dbReference type="SUPFAM" id="SSF57997">
    <property type="entry name" value="Tropomyosin"/>
    <property type="match status" value="1"/>
</dbReference>
<comment type="subcellular location">
    <subcellularLocation>
        <location evidence="3">Cytoplasm</location>
    </subcellularLocation>
    <text evidence="3">Localizes to the septum at mid-cell, in a FtsZ-like pattern.</text>
</comment>
<reference evidence="4 5" key="1">
    <citation type="submission" date="2018-12" db="EMBL/GenBank/DDBJ databases">
        <authorList>
            <consortium name="Pathogen Informatics"/>
        </authorList>
    </citation>
    <scope>NUCLEOTIDE SEQUENCE [LARGE SCALE GENOMIC DNA]</scope>
    <source>
        <strain evidence="4 5">NCTC12871</strain>
    </source>
</reference>
<dbReference type="KEGG" id="adp:NCTC12871_00737"/>
<dbReference type="RefSeq" id="WP_126599101.1">
    <property type="nucleotide sequence ID" value="NZ_LR134510.1"/>
</dbReference>